<dbReference type="SUPFAM" id="SSF63724">
    <property type="entry name" value="Cytolysin/lectin"/>
    <property type="match status" value="1"/>
</dbReference>
<evidence type="ECO:0000313" key="3">
    <source>
        <dbReference type="Proteomes" id="UP000092993"/>
    </source>
</evidence>
<name>A0A1C7MJG1_GRIFR</name>
<evidence type="ECO:0000259" key="1">
    <source>
        <dbReference type="Pfam" id="PF26640"/>
    </source>
</evidence>
<protein>
    <recommendedName>
        <fullName evidence="1">DUF8212 domain-containing protein</fullName>
    </recommendedName>
</protein>
<dbReference type="AlphaFoldDB" id="A0A1C7MJG1"/>
<sequence>MFSWYRKSEVCYAYLDDVPGIDLPESKESDFRKSEWFTRGWTLQELIAPSSVIFFSKSWVEIGTKTSLASVIENITKVNRKVLSSTFGEEVSVAQRMSWAAGRKTTREEDRAYSLMGLFGVNMPTIYGEGKRAFIRLQHEIMKTSNDCSLFVWQSSSLQNSGLLAPSPDEFAGSAWVSRTPHDAFVRQWRIRNPRPHYELTNYGHVYCISTMRYNRTALDNVLHYANSDIPTTGVEVQDVYVKEIDPSLFNIIDYAYISPSASYVFKLTITIPEGYCVAGFAVNRTSYWKTNSPTEYLYTHSCSGGCGLILLRNDRTGHWVAVALGAHNWRIWSDIVDGRGEVTADGILDVVYNFAKGSRGQVDRQESQNWDRDQGIRRKVQALLSILPCSLAQQLPRQ</sequence>
<reference evidence="2 3" key="1">
    <citation type="submission" date="2016-03" db="EMBL/GenBank/DDBJ databases">
        <title>Whole genome sequencing of Grifola frondosa 9006-11.</title>
        <authorList>
            <person name="Min B."/>
            <person name="Park H."/>
            <person name="Kim J.-G."/>
            <person name="Cho H."/>
            <person name="Oh Y.-L."/>
            <person name="Kong W.-S."/>
            <person name="Choi I.-G."/>
        </authorList>
    </citation>
    <scope>NUCLEOTIDE SEQUENCE [LARGE SCALE GENOMIC DNA]</scope>
    <source>
        <strain evidence="2 3">9006-11</strain>
    </source>
</reference>
<organism evidence="2 3">
    <name type="scientific">Grifola frondosa</name>
    <name type="common">Maitake</name>
    <name type="synonym">Polyporus frondosus</name>
    <dbReference type="NCBI Taxonomy" id="5627"/>
    <lineage>
        <taxon>Eukaryota</taxon>
        <taxon>Fungi</taxon>
        <taxon>Dikarya</taxon>
        <taxon>Basidiomycota</taxon>
        <taxon>Agaricomycotina</taxon>
        <taxon>Agaricomycetes</taxon>
        <taxon>Polyporales</taxon>
        <taxon>Grifolaceae</taxon>
        <taxon>Grifola</taxon>
    </lineage>
</organism>
<dbReference type="OrthoDB" id="2756443at2759"/>
<evidence type="ECO:0000313" key="2">
    <source>
        <dbReference type="EMBL" id="OBZ77075.1"/>
    </source>
</evidence>
<dbReference type="Pfam" id="PF07367">
    <property type="entry name" value="FB_lectin"/>
    <property type="match status" value="1"/>
</dbReference>
<dbReference type="STRING" id="5627.A0A1C7MJG1"/>
<keyword evidence="3" id="KW-1185">Reference proteome</keyword>
<dbReference type="PANTHER" id="PTHR10622:SF10">
    <property type="entry name" value="HET DOMAIN-CONTAINING PROTEIN"/>
    <property type="match status" value="1"/>
</dbReference>
<dbReference type="Gene3D" id="2.60.270.20">
    <property type="entry name" value="Cytolysin/lectin"/>
    <property type="match status" value="1"/>
</dbReference>
<feature type="domain" description="DUF8212" evidence="1">
    <location>
        <begin position="132"/>
        <end position="158"/>
    </location>
</feature>
<dbReference type="Pfam" id="PF26640">
    <property type="entry name" value="DUF8212"/>
    <property type="match status" value="1"/>
</dbReference>
<gene>
    <name evidence="2" type="ORF">A0H81_03170</name>
</gene>
<dbReference type="PANTHER" id="PTHR10622">
    <property type="entry name" value="HET DOMAIN-CONTAINING PROTEIN"/>
    <property type="match status" value="1"/>
</dbReference>
<dbReference type="EMBL" id="LUGG01000003">
    <property type="protein sequence ID" value="OBZ77075.1"/>
    <property type="molecule type" value="Genomic_DNA"/>
</dbReference>
<dbReference type="InterPro" id="IPR058525">
    <property type="entry name" value="DUF8212"/>
</dbReference>
<dbReference type="Proteomes" id="UP000092993">
    <property type="component" value="Unassembled WGS sequence"/>
</dbReference>
<accession>A0A1C7MJG1</accession>
<dbReference type="InterPro" id="IPR009960">
    <property type="entry name" value="Fruit_body_lectin_fun"/>
</dbReference>
<proteinExistence type="predicted"/>
<dbReference type="InterPro" id="IPR015926">
    <property type="entry name" value="Cytolysin/lectin"/>
</dbReference>
<comment type="caution">
    <text evidence="2">The sequence shown here is derived from an EMBL/GenBank/DDBJ whole genome shotgun (WGS) entry which is preliminary data.</text>
</comment>